<organism evidence="1 2">
    <name type="scientific">Protea cynaroides</name>
    <dbReference type="NCBI Taxonomy" id="273540"/>
    <lineage>
        <taxon>Eukaryota</taxon>
        <taxon>Viridiplantae</taxon>
        <taxon>Streptophyta</taxon>
        <taxon>Embryophyta</taxon>
        <taxon>Tracheophyta</taxon>
        <taxon>Spermatophyta</taxon>
        <taxon>Magnoliopsida</taxon>
        <taxon>Proteales</taxon>
        <taxon>Proteaceae</taxon>
        <taxon>Protea</taxon>
    </lineage>
</organism>
<dbReference type="AlphaFoldDB" id="A0A9Q0GQ87"/>
<keyword evidence="2" id="KW-1185">Reference proteome</keyword>
<protein>
    <submittedName>
        <fullName evidence="1">Uncharacterized protein</fullName>
    </submittedName>
</protein>
<dbReference type="Proteomes" id="UP001141806">
    <property type="component" value="Unassembled WGS sequence"/>
</dbReference>
<gene>
    <name evidence="1" type="ORF">NE237_028625</name>
</gene>
<evidence type="ECO:0000313" key="1">
    <source>
        <dbReference type="EMBL" id="KAJ4951793.1"/>
    </source>
</evidence>
<proteinExistence type="predicted"/>
<dbReference type="EMBL" id="JAMYWD010000012">
    <property type="protein sequence ID" value="KAJ4951793.1"/>
    <property type="molecule type" value="Genomic_DNA"/>
</dbReference>
<reference evidence="1" key="1">
    <citation type="journal article" date="2023" name="Plant J.">
        <title>The genome of the king protea, Protea cynaroides.</title>
        <authorList>
            <person name="Chang J."/>
            <person name="Duong T.A."/>
            <person name="Schoeman C."/>
            <person name="Ma X."/>
            <person name="Roodt D."/>
            <person name="Barker N."/>
            <person name="Li Z."/>
            <person name="Van de Peer Y."/>
            <person name="Mizrachi E."/>
        </authorList>
    </citation>
    <scope>NUCLEOTIDE SEQUENCE</scope>
    <source>
        <tissue evidence="1">Young leaves</tissue>
    </source>
</reference>
<evidence type="ECO:0000313" key="2">
    <source>
        <dbReference type="Proteomes" id="UP001141806"/>
    </source>
</evidence>
<sequence length="178" mass="20068">MVYTIMSSMEWIAKLLGVVLFSGCRLLYQSLWLLNIHLHRLHSQEESFNGNGTKELLLIGKISEVACAVSKDLCQRDIQVWLVGDEEVLRDEVQKLAAKASSECVACSGNCAFLGTWKDGMHTNVGIPCLTLRKPDLLPFIVDSFPWSPIDLEVKWKMLTCVKRVQCKLRGCGKRLLE</sequence>
<name>A0A9Q0GQ87_9MAGN</name>
<comment type="caution">
    <text evidence="1">The sequence shown here is derived from an EMBL/GenBank/DDBJ whole genome shotgun (WGS) entry which is preliminary data.</text>
</comment>
<accession>A0A9Q0GQ87</accession>